<proteinExistence type="predicted"/>
<organism evidence="1 2">
    <name type="scientific">Archangium gephyra</name>
    <dbReference type="NCBI Taxonomy" id="48"/>
    <lineage>
        <taxon>Bacteria</taxon>
        <taxon>Pseudomonadati</taxon>
        <taxon>Myxococcota</taxon>
        <taxon>Myxococcia</taxon>
        <taxon>Myxococcales</taxon>
        <taxon>Cystobacterineae</taxon>
        <taxon>Archangiaceae</taxon>
        <taxon>Archangium</taxon>
    </lineage>
</organism>
<dbReference type="InterPro" id="IPR022037">
    <property type="entry name" value="DUF3606"/>
</dbReference>
<accession>A0A2W5TPE7</accession>
<dbReference type="EMBL" id="QFQP01000007">
    <property type="protein sequence ID" value="PZR14526.1"/>
    <property type="molecule type" value="Genomic_DNA"/>
</dbReference>
<dbReference type="Pfam" id="PF12244">
    <property type="entry name" value="DUF3606"/>
    <property type="match status" value="1"/>
</dbReference>
<name>A0A2W5TPE7_9BACT</name>
<reference evidence="1 2" key="1">
    <citation type="submission" date="2017-08" db="EMBL/GenBank/DDBJ databases">
        <title>Infants hospitalized years apart are colonized by the same room-sourced microbial strains.</title>
        <authorList>
            <person name="Brooks B."/>
            <person name="Olm M.R."/>
            <person name="Firek B.A."/>
            <person name="Baker R."/>
            <person name="Thomas B.C."/>
            <person name="Morowitz M.J."/>
            <person name="Banfield J.F."/>
        </authorList>
    </citation>
    <scope>NUCLEOTIDE SEQUENCE [LARGE SCALE GENOMIC DNA]</scope>
    <source>
        <strain evidence="1">S2_003_000_R2_14</strain>
    </source>
</reference>
<sequence length="62" mass="7183">MYDTFSQRGMLNGRRINQQDSELREWAARLGVSESRIRQAIRAVGSGANDVARWLRMTQRES</sequence>
<protein>
    <submittedName>
        <fullName evidence="1">DUF3606 domain-containing protein</fullName>
    </submittedName>
</protein>
<dbReference type="Proteomes" id="UP000249061">
    <property type="component" value="Unassembled WGS sequence"/>
</dbReference>
<evidence type="ECO:0000313" key="2">
    <source>
        <dbReference type="Proteomes" id="UP000249061"/>
    </source>
</evidence>
<gene>
    <name evidence="1" type="ORF">DI536_10765</name>
</gene>
<dbReference type="AlphaFoldDB" id="A0A2W5TPE7"/>
<comment type="caution">
    <text evidence="1">The sequence shown here is derived from an EMBL/GenBank/DDBJ whole genome shotgun (WGS) entry which is preliminary data.</text>
</comment>
<evidence type="ECO:0000313" key="1">
    <source>
        <dbReference type="EMBL" id="PZR14526.1"/>
    </source>
</evidence>